<sequence>MTSFKTTSMEEDLVQILYDLAWGQLHVGYWKDTPTAWRDVFSLSCLYLGYLSEAKGDIQHALEKLDLGILMGGPTFRNNLHCYVKYLHHPHNRPNLPAPSPKTEIQQQTRQPSRKRKRSDINFEPLLNPSLEIPRVKVPSLTCFLRNYMSCKKPVIITGLMANWPALGGARSWNNFSYLKSIAGMRTVPIELGKNYLDKDWTQTLMPLSTFIDDYILKESEEIGYLAQTQLLDQIPELKEDIMIPDYCGLSLDDSSSDEVIIHSWFGPKGTISPIHYDKYHNLLSQVFGRKYLRIYDTDQTPFLYPHQDKLSFNSSQVDAERPDLQLFPLFEKASYKECILGTGEMLYIPPNYWHYVRSLETTFSLSFWWS</sequence>
<dbReference type="GO" id="GO:0046872">
    <property type="term" value="F:metal ion binding"/>
    <property type="evidence" value="ECO:0007669"/>
    <property type="project" value="UniProtKB-KW"/>
</dbReference>
<dbReference type="SUPFAM" id="SSF51197">
    <property type="entry name" value="Clavaminate synthase-like"/>
    <property type="match status" value="1"/>
</dbReference>
<evidence type="ECO:0000256" key="3">
    <source>
        <dbReference type="ARBA" id="ARBA00022723"/>
    </source>
</evidence>
<keyword evidence="5" id="KW-0223">Dioxygenase</keyword>
<evidence type="ECO:0000256" key="14">
    <source>
        <dbReference type="SAM" id="MobiDB-lite"/>
    </source>
</evidence>
<evidence type="ECO:0000259" key="15">
    <source>
        <dbReference type="PROSITE" id="PS51184"/>
    </source>
</evidence>
<evidence type="ECO:0000256" key="8">
    <source>
        <dbReference type="ARBA" id="ARBA00023015"/>
    </source>
</evidence>
<dbReference type="PANTHER" id="PTHR12461:SF106">
    <property type="entry name" value="BIFUNCTIONAL PEPTIDASE AND ARGINYL-HYDROXYLASE JMJD5"/>
    <property type="match status" value="1"/>
</dbReference>
<dbReference type="PROSITE" id="PS51184">
    <property type="entry name" value="JMJC"/>
    <property type="match status" value="1"/>
</dbReference>
<evidence type="ECO:0000256" key="2">
    <source>
        <dbReference type="ARBA" id="ARBA00004123"/>
    </source>
</evidence>
<feature type="domain" description="JmjC" evidence="15">
    <location>
        <begin position="224"/>
        <end position="371"/>
    </location>
</feature>
<reference evidence="16" key="1">
    <citation type="journal article" date="2020" name="J. Eukaryot. Microbiol.">
        <title>De novo Sequencing, Assembly and Annotation of the Transcriptome for the Free-Living Testate Amoeba Arcella intermedia.</title>
        <authorList>
            <person name="Ribeiro G.M."/>
            <person name="Porfirio-Sousa A.L."/>
            <person name="Maurer-Alcala X.X."/>
            <person name="Katz L.A."/>
            <person name="Lahr D.J.G."/>
        </authorList>
    </citation>
    <scope>NUCLEOTIDE SEQUENCE</scope>
</reference>
<dbReference type="InterPro" id="IPR056520">
    <property type="entry name" value="ARM_KDM8_N"/>
</dbReference>
<dbReference type="Pfam" id="PF13621">
    <property type="entry name" value="Cupin_8"/>
    <property type="match status" value="1"/>
</dbReference>
<evidence type="ECO:0000313" key="16">
    <source>
        <dbReference type="EMBL" id="NDV32757.1"/>
    </source>
</evidence>
<evidence type="ECO:0000256" key="12">
    <source>
        <dbReference type="ARBA" id="ARBA00023306"/>
    </source>
</evidence>
<proteinExistence type="predicted"/>
<comment type="cofactor">
    <cofactor evidence="1">
        <name>Fe(2+)</name>
        <dbReference type="ChEBI" id="CHEBI:29033"/>
    </cofactor>
</comment>
<evidence type="ECO:0000256" key="11">
    <source>
        <dbReference type="ARBA" id="ARBA00023242"/>
    </source>
</evidence>
<dbReference type="Pfam" id="PF24472">
    <property type="entry name" value="ARM_KDM8_N"/>
    <property type="match status" value="1"/>
</dbReference>
<comment type="subcellular location">
    <subcellularLocation>
        <location evidence="2">Nucleus</location>
    </subcellularLocation>
</comment>
<keyword evidence="11" id="KW-0539">Nucleus</keyword>
<keyword evidence="6" id="KW-0560">Oxidoreductase</keyword>
<keyword evidence="12" id="KW-0131">Cell cycle</keyword>
<feature type="region of interest" description="Disordered" evidence="14">
    <location>
        <begin position="95"/>
        <end position="119"/>
    </location>
</feature>
<name>A0A6B2L7B5_9EUKA</name>
<dbReference type="Gene3D" id="2.60.120.650">
    <property type="entry name" value="Cupin"/>
    <property type="match status" value="1"/>
</dbReference>
<evidence type="ECO:0000256" key="10">
    <source>
        <dbReference type="ARBA" id="ARBA00023163"/>
    </source>
</evidence>
<dbReference type="AlphaFoldDB" id="A0A6B2L7B5"/>
<organism evidence="16">
    <name type="scientific">Arcella intermedia</name>
    <dbReference type="NCBI Taxonomy" id="1963864"/>
    <lineage>
        <taxon>Eukaryota</taxon>
        <taxon>Amoebozoa</taxon>
        <taxon>Tubulinea</taxon>
        <taxon>Elardia</taxon>
        <taxon>Arcellinida</taxon>
        <taxon>Sphaerothecina</taxon>
        <taxon>Arcellidae</taxon>
        <taxon>Arcella</taxon>
    </lineage>
</organism>
<keyword evidence="10" id="KW-0804">Transcription</keyword>
<dbReference type="GO" id="GO:0051864">
    <property type="term" value="F:histone H3K36 demethylase activity"/>
    <property type="evidence" value="ECO:0007669"/>
    <property type="project" value="TreeGrafter"/>
</dbReference>
<evidence type="ECO:0000256" key="7">
    <source>
        <dbReference type="ARBA" id="ARBA00023004"/>
    </source>
</evidence>
<dbReference type="GO" id="GO:0048511">
    <property type="term" value="P:rhythmic process"/>
    <property type="evidence" value="ECO:0007669"/>
    <property type="project" value="UniProtKB-KW"/>
</dbReference>
<evidence type="ECO:0000256" key="5">
    <source>
        <dbReference type="ARBA" id="ARBA00022964"/>
    </source>
</evidence>
<dbReference type="EMBL" id="GIBP01003788">
    <property type="protein sequence ID" value="NDV32757.1"/>
    <property type="molecule type" value="Transcribed_RNA"/>
</dbReference>
<evidence type="ECO:0000256" key="13">
    <source>
        <dbReference type="ARBA" id="ARBA00049800"/>
    </source>
</evidence>
<keyword evidence="7" id="KW-0408">Iron</keyword>
<evidence type="ECO:0000256" key="9">
    <source>
        <dbReference type="ARBA" id="ARBA00023108"/>
    </source>
</evidence>
<evidence type="ECO:0000256" key="1">
    <source>
        <dbReference type="ARBA" id="ARBA00001954"/>
    </source>
</evidence>
<dbReference type="GO" id="GO:0005634">
    <property type="term" value="C:nucleus"/>
    <property type="evidence" value="ECO:0007669"/>
    <property type="project" value="UniProtKB-SubCell"/>
</dbReference>
<protein>
    <recommendedName>
        <fullName evidence="13">JmjC domain-containing protein 5</fullName>
    </recommendedName>
</protein>
<keyword evidence="9" id="KW-0090">Biological rhythms</keyword>
<keyword evidence="3" id="KW-0479">Metal-binding</keyword>
<keyword evidence="4" id="KW-0156">Chromatin regulator</keyword>
<dbReference type="InterPro" id="IPR003347">
    <property type="entry name" value="JmjC_dom"/>
</dbReference>
<dbReference type="InterPro" id="IPR041667">
    <property type="entry name" value="Cupin_8"/>
</dbReference>
<dbReference type="SMART" id="SM00558">
    <property type="entry name" value="JmjC"/>
    <property type="match status" value="1"/>
</dbReference>
<evidence type="ECO:0000256" key="6">
    <source>
        <dbReference type="ARBA" id="ARBA00023002"/>
    </source>
</evidence>
<dbReference type="PANTHER" id="PTHR12461">
    <property type="entry name" value="HYPOXIA-INDUCIBLE FACTOR 1 ALPHA INHIBITOR-RELATED"/>
    <property type="match status" value="1"/>
</dbReference>
<accession>A0A6B2L7B5</accession>
<keyword evidence="8" id="KW-0805">Transcription regulation</keyword>
<evidence type="ECO:0000256" key="4">
    <source>
        <dbReference type="ARBA" id="ARBA00022853"/>
    </source>
</evidence>